<dbReference type="AlphaFoldDB" id="A0A5K8A662"/>
<dbReference type="RefSeq" id="WP_155309276.1">
    <property type="nucleotide sequence ID" value="NZ_AP021879.1"/>
</dbReference>
<name>A0A5K8A662_9BACT</name>
<proteinExistence type="predicted"/>
<accession>A0A5K8A662</accession>
<dbReference type="EMBL" id="AP021879">
    <property type="protein sequence ID" value="BBO87874.1"/>
    <property type="molecule type" value="Genomic_DNA"/>
</dbReference>
<gene>
    <name evidence="1" type="ORF">DSCOOX_10540</name>
</gene>
<evidence type="ECO:0000313" key="2">
    <source>
        <dbReference type="Proteomes" id="UP000422108"/>
    </source>
</evidence>
<organism evidence="1 2">
    <name type="scientific">Desulfosarcina ovata subsp. ovata</name>
    <dbReference type="NCBI Taxonomy" id="2752305"/>
    <lineage>
        <taxon>Bacteria</taxon>
        <taxon>Pseudomonadati</taxon>
        <taxon>Thermodesulfobacteriota</taxon>
        <taxon>Desulfobacteria</taxon>
        <taxon>Desulfobacterales</taxon>
        <taxon>Desulfosarcinaceae</taxon>
        <taxon>Desulfosarcina</taxon>
    </lineage>
</organism>
<reference evidence="1 2" key="1">
    <citation type="submission" date="2019-11" db="EMBL/GenBank/DDBJ databases">
        <title>Comparative genomics of hydrocarbon-degrading Desulfosarcina strains.</title>
        <authorList>
            <person name="Watanabe M."/>
            <person name="Kojima H."/>
            <person name="Fukui M."/>
        </authorList>
    </citation>
    <scope>NUCLEOTIDE SEQUENCE [LARGE SCALE GENOMIC DNA]</scope>
    <source>
        <strain evidence="2">oXyS1</strain>
    </source>
</reference>
<sequence>MGKQASGTHRSWQTAIGRGRYNFDDFGEDPVFGRWHRGGFRSKTSRIDPYEAVKPLIRHLEIYDRLRQKIERQGFVIEELETLIAVLTREFRLEGYYGKASVALTDPTAVRSALYDIDDTLRLQARELRSGMTGYYLCRVVDIYYADFNSLIVEDLYRSPGYPMPDKRFVRLMQGGRETSFLRLSPYRSQIEKRIEAQQDPEHPWEAEPDQLQYDLGRYVLNPAWHEDQYPGMHAADHFELRKFPQAIELLYMELSGELCELRGQLDPKENDILQSTVSHPFLFGFLKMLEELNGTELNELPKEGLIHYINLQKAFSEFLGIEIPWGRHKTKMSLNTLLLSNFSRLDLVGKALKKSETALEAKRQLEATAQKIMRMATQKG</sequence>
<evidence type="ECO:0000313" key="1">
    <source>
        <dbReference type="EMBL" id="BBO87874.1"/>
    </source>
</evidence>
<keyword evidence="2" id="KW-1185">Reference proteome</keyword>
<dbReference type="Proteomes" id="UP000422108">
    <property type="component" value="Chromosome"/>
</dbReference>
<protein>
    <submittedName>
        <fullName evidence="1">Uncharacterized protein</fullName>
    </submittedName>
</protein>